<evidence type="ECO:0000256" key="2">
    <source>
        <dbReference type="ARBA" id="ARBA00022737"/>
    </source>
</evidence>
<keyword evidence="1" id="KW-0433">Leucine-rich repeat</keyword>
<name>A0A8E2F4G6_9PEZI</name>
<proteinExistence type="predicted"/>
<dbReference type="Gene3D" id="3.80.10.10">
    <property type="entry name" value="Ribonuclease Inhibitor"/>
    <property type="match status" value="1"/>
</dbReference>
<dbReference type="OrthoDB" id="1517790at2759"/>
<keyword evidence="2" id="KW-0677">Repeat</keyword>
<keyword evidence="6" id="KW-1185">Reference proteome</keyword>
<keyword evidence="3" id="KW-0175">Coiled coil</keyword>
<dbReference type="AlphaFoldDB" id="A0A8E2F4G6"/>
<dbReference type="InterPro" id="IPR050216">
    <property type="entry name" value="LRR_domain-containing"/>
</dbReference>
<protein>
    <submittedName>
        <fullName evidence="5">Uncharacterized protein</fullName>
    </submittedName>
</protein>
<feature type="region of interest" description="Disordered" evidence="4">
    <location>
        <begin position="1"/>
        <end position="57"/>
    </location>
</feature>
<dbReference type="InterPro" id="IPR003591">
    <property type="entry name" value="Leu-rich_rpt_typical-subtyp"/>
</dbReference>
<dbReference type="PROSITE" id="PS51450">
    <property type="entry name" value="LRR"/>
    <property type="match status" value="1"/>
</dbReference>
<reference evidence="5 6" key="1">
    <citation type="journal article" date="2016" name="Nat. Commun.">
        <title>Ectomycorrhizal ecology is imprinted in the genome of the dominant symbiotic fungus Cenococcum geophilum.</title>
        <authorList>
            <consortium name="DOE Joint Genome Institute"/>
            <person name="Peter M."/>
            <person name="Kohler A."/>
            <person name="Ohm R.A."/>
            <person name="Kuo A."/>
            <person name="Krutzmann J."/>
            <person name="Morin E."/>
            <person name="Arend M."/>
            <person name="Barry K.W."/>
            <person name="Binder M."/>
            <person name="Choi C."/>
            <person name="Clum A."/>
            <person name="Copeland A."/>
            <person name="Grisel N."/>
            <person name="Haridas S."/>
            <person name="Kipfer T."/>
            <person name="LaButti K."/>
            <person name="Lindquist E."/>
            <person name="Lipzen A."/>
            <person name="Maire R."/>
            <person name="Meier B."/>
            <person name="Mihaltcheva S."/>
            <person name="Molinier V."/>
            <person name="Murat C."/>
            <person name="Poggeler S."/>
            <person name="Quandt C.A."/>
            <person name="Sperisen C."/>
            <person name="Tritt A."/>
            <person name="Tisserant E."/>
            <person name="Crous P.W."/>
            <person name="Henrissat B."/>
            <person name="Nehls U."/>
            <person name="Egli S."/>
            <person name="Spatafora J.W."/>
            <person name="Grigoriev I.V."/>
            <person name="Martin F.M."/>
        </authorList>
    </citation>
    <scope>NUCLEOTIDE SEQUENCE [LARGE SCALE GENOMIC DNA]</scope>
    <source>
        <strain evidence="5 6">CBS 207.34</strain>
    </source>
</reference>
<dbReference type="InterPro" id="IPR001611">
    <property type="entry name" value="Leu-rich_rpt"/>
</dbReference>
<gene>
    <name evidence="5" type="ORF">AOQ84DRAFT_387540</name>
</gene>
<evidence type="ECO:0000256" key="3">
    <source>
        <dbReference type="SAM" id="Coils"/>
    </source>
</evidence>
<sequence length="585" mass="65458">MSQEQDHDLPEPPSSPPFFPQHSLSFRKKRSHSIYSEAAHTSSDPPVFSSDDPPEAEGLENYAAHRKKRKYRGTWWSHELVVGTRNIKTKGELSRNVDSGVWLASDDTQDSLPDATTLLNHGVQHEDPYSTIEECADEEAVNITSSIAPSYISQDDFIAQQAIECYLELGDERIDLSDLSLSSISNATLKSLHSLIRNPRITNEAPSPEHYESLTPFLQLFLSRNALRTLPFELWNLQNLSVLSLRNNKLTELPSCIAKLHNLIELNLAGNRLRWLPWELLRLVGPGGKLRRLNVRPNPLFEGIEFEEVSTVIVDITGMTSTVDYLKDKLDIARQESVNHRQLVSSDNLTERLEKLEKQCAWTEKLCNVFRSRGEKGLFDSAYSAVRHCGESSSFQDRVSTVGPAQTHAPYNYHPAFIASTPVTFFRFDGTLAPYSQTPPTALPLDVRHLPASLLGSVAPPPTTASIYAPSLLDLAFRVSTQHLSHAQILSLLPSDTPLHLLQVLDAAENVRKTNGSAQQDCSACGRPFVIARTEWIEYWHCAPDTFCCPTDELFLPFLRRGCSWGCAFDPATDELYGHSELADN</sequence>
<feature type="coiled-coil region" evidence="3">
    <location>
        <begin position="339"/>
        <end position="366"/>
    </location>
</feature>
<dbReference type="GO" id="GO:0005737">
    <property type="term" value="C:cytoplasm"/>
    <property type="evidence" value="ECO:0007669"/>
    <property type="project" value="TreeGrafter"/>
</dbReference>
<evidence type="ECO:0000313" key="5">
    <source>
        <dbReference type="EMBL" id="OCL10405.1"/>
    </source>
</evidence>
<organism evidence="5 6">
    <name type="scientific">Glonium stellatum</name>
    <dbReference type="NCBI Taxonomy" id="574774"/>
    <lineage>
        <taxon>Eukaryota</taxon>
        <taxon>Fungi</taxon>
        <taxon>Dikarya</taxon>
        <taxon>Ascomycota</taxon>
        <taxon>Pezizomycotina</taxon>
        <taxon>Dothideomycetes</taxon>
        <taxon>Pleosporomycetidae</taxon>
        <taxon>Gloniales</taxon>
        <taxon>Gloniaceae</taxon>
        <taxon>Glonium</taxon>
    </lineage>
</organism>
<dbReference type="SUPFAM" id="SSF52058">
    <property type="entry name" value="L domain-like"/>
    <property type="match status" value="1"/>
</dbReference>
<dbReference type="Proteomes" id="UP000250140">
    <property type="component" value="Unassembled WGS sequence"/>
</dbReference>
<feature type="compositionally biased region" description="Low complexity" evidence="4">
    <location>
        <begin position="42"/>
        <end position="51"/>
    </location>
</feature>
<evidence type="ECO:0000256" key="4">
    <source>
        <dbReference type="SAM" id="MobiDB-lite"/>
    </source>
</evidence>
<dbReference type="InterPro" id="IPR032675">
    <property type="entry name" value="LRR_dom_sf"/>
</dbReference>
<accession>A0A8E2F4G6</accession>
<dbReference type="PANTHER" id="PTHR48051:SF54">
    <property type="entry name" value="LEUCINE-RICH REPEAT-CONTAINING PROTEIN"/>
    <property type="match status" value="1"/>
</dbReference>
<evidence type="ECO:0000256" key="1">
    <source>
        <dbReference type="ARBA" id="ARBA00022614"/>
    </source>
</evidence>
<dbReference type="PANTHER" id="PTHR48051">
    <property type="match status" value="1"/>
</dbReference>
<evidence type="ECO:0000313" key="6">
    <source>
        <dbReference type="Proteomes" id="UP000250140"/>
    </source>
</evidence>
<feature type="compositionally biased region" description="Basic and acidic residues" evidence="4">
    <location>
        <begin position="1"/>
        <end position="10"/>
    </location>
</feature>
<dbReference type="SMART" id="SM00369">
    <property type="entry name" value="LRR_TYP"/>
    <property type="match status" value="2"/>
</dbReference>
<dbReference type="EMBL" id="KV749246">
    <property type="protein sequence ID" value="OCL10405.1"/>
    <property type="molecule type" value="Genomic_DNA"/>
</dbReference>